<organism evidence="1 2">
    <name type="scientific">Bradyrhizobium japonicum</name>
    <dbReference type="NCBI Taxonomy" id="375"/>
    <lineage>
        <taxon>Bacteria</taxon>
        <taxon>Pseudomonadati</taxon>
        <taxon>Pseudomonadota</taxon>
        <taxon>Alphaproteobacteria</taxon>
        <taxon>Hyphomicrobiales</taxon>
        <taxon>Nitrobacteraceae</taxon>
        <taxon>Bradyrhizobium</taxon>
    </lineage>
</organism>
<accession>A0ABV2RZ42</accession>
<gene>
    <name evidence="1" type="ORF">ABIF63_005936</name>
</gene>
<comment type="caution">
    <text evidence="1">The sequence shown here is derived from an EMBL/GenBank/DDBJ whole genome shotgun (WGS) entry which is preliminary data.</text>
</comment>
<dbReference type="EMBL" id="JBEPTQ010000002">
    <property type="protein sequence ID" value="MET4721830.1"/>
    <property type="molecule type" value="Genomic_DNA"/>
</dbReference>
<keyword evidence="2" id="KW-1185">Reference proteome</keyword>
<evidence type="ECO:0000313" key="2">
    <source>
        <dbReference type="Proteomes" id="UP001549291"/>
    </source>
</evidence>
<sequence length="69" mass="7859">MRVPSIVGLLFAAVMLAIIPVSPQVTPRGVEVSVDQAQAVTYRRARVTARRVDRRDYRYTRRAVRRGAY</sequence>
<dbReference type="RefSeq" id="WP_354268934.1">
    <property type="nucleotide sequence ID" value="NZ_JBEPTQ010000002.1"/>
</dbReference>
<proteinExistence type="predicted"/>
<name>A0ABV2RZ42_BRAJP</name>
<dbReference type="Proteomes" id="UP001549291">
    <property type="component" value="Unassembled WGS sequence"/>
</dbReference>
<evidence type="ECO:0000313" key="1">
    <source>
        <dbReference type="EMBL" id="MET4721830.1"/>
    </source>
</evidence>
<protein>
    <submittedName>
        <fullName evidence="1">Uncharacterized protein</fullName>
    </submittedName>
</protein>
<reference evidence="1 2" key="1">
    <citation type="submission" date="2024-06" db="EMBL/GenBank/DDBJ databases">
        <title>Genomic Encyclopedia of Type Strains, Phase V (KMG-V): Genome sequencing to study the core and pangenomes of soil and plant-associated prokaryotes.</title>
        <authorList>
            <person name="Whitman W."/>
        </authorList>
    </citation>
    <scope>NUCLEOTIDE SEQUENCE [LARGE SCALE GENOMIC DNA]</scope>
    <source>
        <strain evidence="1 2">USDA 160</strain>
    </source>
</reference>